<organism evidence="6 7">
    <name type="scientific">candidate division CSSED10-310 bacterium</name>
    <dbReference type="NCBI Taxonomy" id="2855610"/>
    <lineage>
        <taxon>Bacteria</taxon>
        <taxon>Bacteria division CSSED10-310</taxon>
    </lineage>
</organism>
<evidence type="ECO:0000256" key="2">
    <source>
        <dbReference type="ARBA" id="ARBA00022963"/>
    </source>
</evidence>
<dbReference type="EMBL" id="JBHPBY010000073">
    <property type="protein sequence ID" value="MFC1850052.1"/>
    <property type="molecule type" value="Genomic_DNA"/>
</dbReference>
<sequence>MLDFIDPFNLKQKFDIFNVIRDFGKNIADDYNFLQLIRKTFLPIPFIDQTTTPRTDIFPPFNYKPIPFFSGKKIAMVNSGGSGALVTMCGIYRAFEEAGIDITAISVCSGSALWGTLIAAGMSAQEMTEFTLSWNDADYLDLEWSRVLKALLTAGKGFSGLLRGEAVEKTYRKRLGEIRLSQSPIRYYTIVYNMDLGQVEYFGSGLKPDVTLAKAVRVSIALPLFVESVDVGGHLYNDGGIIDIFPVEPLLKYEKDVDFFIGVNCIFPKNFISEDISGWRDKHFAIFEASEQLRFANWLDLGRRNLDLVKDRILLLHPLPYTEIRGKNFYSIFVDRQRWTDLILRAYHYTRKELDKFR</sequence>
<keyword evidence="1 4" id="KW-0378">Hydrolase</keyword>
<dbReference type="InterPro" id="IPR002641">
    <property type="entry name" value="PNPLA_dom"/>
</dbReference>
<comment type="caution">
    <text evidence="4">Lacks conserved residue(s) required for the propagation of feature annotation.</text>
</comment>
<keyword evidence="2 4" id="KW-0442">Lipid degradation</keyword>
<evidence type="ECO:0000313" key="6">
    <source>
        <dbReference type="EMBL" id="MFC1850052.1"/>
    </source>
</evidence>
<accession>A0ABV6YV35</accession>
<proteinExistence type="predicted"/>
<dbReference type="Pfam" id="PF01734">
    <property type="entry name" value="Patatin"/>
    <property type="match status" value="1"/>
</dbReference>
<evidence type="ECO:0000313" key="7">
    <source>
        <dbReference type="Proteomes" id="UP001594351"/>
    </source>
</evidence>
<evidence type="ECO:0000256" key="1">
    <source>
        <dbReference type="ARBA" id="ARBA00022801"/>
    </source>
</evidence>
<name>A0ABV6YV35_UNCC1</name>
<feature type="domain" description="PNPLA" evidence="5">
    <location>
        <begin position="76"/>
        <end position="251"/>
    </location>
</feature>
<evidence type="ECO:0000259" key="5">
    <source>
        <dbReference type="PROSITE" id="PS51635"/>
    </source>
</evidence>
<feature type="short sequence motif" description="DGA/G" evidence="4">
    <location>
        <begin position="238"/>
        <end position="240"/>
    </location>
</feature>
<dbReference type="InterPro" id="IPR016035">
    <property type="entry name" value="Acyl_Trfase/lysoPLipase"/>
</dbReference>
<protein>
    <submittedName>
        <fullName evidence="6">Patatin-like phospholipase family protein</fullName>
    </submittedName>
</protein>
<evidence type="ECO:0000256" key="4">
    <source>
        <dbReference type="PROSITE-ProRule" id="PRU01161"/>
    </source>
</evidence>
<dbReference type="SUPFAM" id="SSF52151">
    <property type="entry name" value="FabD/lysophospholipase-like"/>
    <property type="match status" value="1"/>
</dbReference>
<dbReference type="Proteomes" id="UP001594351">
    <property type="component" value="Unassembled WGS sequence"/>
</dbReference>
<dbReference type="PANTHER" id="PTHR14226:SF29">
    <property type="entry name" value="NEUROPATHY TARGET ESTERASE SWS"/>
    <property type="match status" value="1"/>
</dbReference>
<dbReference type="PANTHER" id="PTHR14226">
    <property type="entry name" value="NEUROPATHY TARGET ESTERASE/SWISS CHEESE D.MELANOGASTER"/>
    <property type="match status" value="1"/>
</dbReference>
<keyword evidence="3 4" id="KW-0443">Lipid metabolism</keyword>
<feature type="active site" description="Nucleophile" evidence="4">
    <location>
        <position position="109"/>
    </location>
</feature>
<keyword evidence="7" id="KW-1185">Reference proteome</keyword>
<gene>
    <name evidence="6" type="ORF">ACFL27_07665</name>
</gene>
<feature type="active site" description="Proton acceptor" evidence="4">
    <location>
        <position position="238"/>
    </location>
</feature>
<evidence type="ECO:0000256" key="3">
    <source>
        <dbReference type="ARBA" id="ARBA00023098"/>
    </source>
</evidence>
<comment type="caution">
    <text evidence="6">The sequence shown here is derived from an EMBL/GenBank/DDBJ whole genome shotgun (WGS) entry which is preliminary data.</text>
</comment>
<dbReference type="Gene3D" id="3.40.1090.10">
    <property type="entry name" value="Cytosolic phospholipase A2 catalytic domain"/>
    <property type="match status" value="2"/>
</dbReference>
<dbReference type="PROSITE" id="PS51635">
    <property type="entry name" value="PNPLA"/>
    <property type="match status" value="1"/>
</dbReference>
<reference evidence="6 7" key="1">
    <citation type="submission" date="2024-09" db="EMBL/GenBank/DDBJ databases">
        <title>Laminarin stimulates single cell rates of sulfate reduction while oxygen inhibits transcriptomic activity in coastal marine sediment.</title>
        <authorList>
            <person name="Lindsay M."/>
            <person name="Orcutt B."/>
            <person name="Emerson D."/>
            <person name="Stepanauskas R."/>
            <person name="D'Angelo T."/>
        </authorList>
    </citation>
    <scope>NUCLEOTIDE SEQUENCE [LARGE SCALE GENOMIC DNA]</scope>
    <source>
        <strain evidence="6">SAG AM-311-K15</strain>
    </source>
</reference>
<dbReference type="InterPro" id="IPR050301">
    <property type="entry name" value="NTE"/>
</dbReference>